<name>A0A8J7FRP4_9FLAO</name>
<dbReference type="GO" id="GO:0016209">
    <property type="term" value="F:antioxidant activity"/>
    <property type="evidence" value="ECO:0007669"/>
    <property type="project" value="InterPro"/>
</dbReference>
<dbReference type="PANTHER" id="PTHR42852:SF13">
    <property type="entry name" value="PROTEIN DIPZ"/>
    <property type="match status" value="1"/>
</dbReference>
<protein>
    <submittedName>
        <fullName evidence="2">TlpA family protein disulfide reductase</fullName>
    </submittedName>
</protein>
<proteinExistence type="predicted"/>
<dbReference type="CDD" id="cd02966">
    <property type="entry name" value="TlpA_like_family"/>
    <property type="match status" value="1"/>
</dbReference>
<evidence type="ECO:0000259" key="1">
    <source>
        <dbReference type="PROSITE" id="PS51352"/>
    </source>
</evidence>
<dbReference type="Pfam" id="PF00578">
    <property type="entry name" value="AhpC-TSA"/>
    <property type="match status" value="1"/>
</dbReference>
<accession>A0A8J7FRP4</accession>
<dbReference type="EMBL" id="JADGIK010000004">
    <property type="protein sequence ID" value="MBF0597328.1"/>
    <property type="molecule type" value="Genomic_DNA"/>
</dbReference>
<dbReference type="InterPro" id="IPR000866">
    <property type="entry name" value="AhpC/TSA"/>
</dbReference>
<dbReference type="PROSITE" id="PS51352">
    <property type="entry name" value="THIOREDOXIN_2"/>
    <property type="match status" value="1"/>
</dbReference>
<gene>
    <name evidence="2" type="ORF">IM532_07690</name>
</gene>
<dbReference type="AlphaFoldDB" id="A0A8J7FRP4"/>
<dbReference type="PANTHER" id="PTHR42852">
    <property type="entry name" value="THIOL:DISULFIDE INTERCHANGE PROTEIN DSBE"/>
    <property type="match status" value="1"/>
</dbReference>
<keyword evidence="3" id="KW-1185">Reference proteome</keyword>
<feature type="domain" description="Thioredoxin" evidence="1">
    <location>
        <begin position="39"/>
        <end position="194"/>
    </location>
</feature>
<comment type="caution">
    <text evidence="2">The sequence shown here is derived from an EMBL/GenBank/DDBJ whole genome shotgun (WGS) entry which is preliminary data.</text>
</comment>
<evidence type="ECO:0000313" key="3">
    <source>
        <dbReference type="Proteomes" id="UP000608754"/>
    </source>
</evidence>
<dbReference type="Gene3D" id="3.40.30.10">
    <property type="entry name" value="Glutaredoxin"/>
    <property type="match status" value="1"/>
</dbReference>
<dbReference type="InterPro" id="IPR013766">
    <property type="entry name" value="Thioredoxin_domain"/>
</dbReference>
<dbReference type="GO" id="GO:0016491">
    <property type="term" value="F:oxidoreductase activity"/>
    <property type="evidence" value="ECO:0007669"/>
    <property type="project" value="InterPro"/>
</dbReference>
<dbReference type="Proteomes" id="UP000608754">
    <property type="component" value="Unassembled WGS sequence"/>
</dbReference>
<dbReference type="InterPro" id="IPR050553">
    <property type="entry name" value="Thioredoxin_ResA/DsbE_sf"/>
</dbReference>
<reference evidence="2" key="1">
    <citation type="submission" date="2020-10" db="EMBL/GenBank/DDBJ databases">
        <authorList>
            <person name="Lu T."/>
            <person name="Wang Q."/>
            <person name="Han X."/>
        </authorList>
    </citation>
    <scope>NUCLEOTIDE SEQUENCE</scope>
    <source>
        <strain evidence="2">WQ 117</strain>
    </source>
</reference>
<dbReference type="SUPFAM" id="SSF52833">
    <property type="entry name" value="Thioredoxin-like"/>
    <property type="match status" value="1"/>
</dbReference>
<organism evidence="2 3">
    <name type="scientific">Faecalibacter rhinopitheci</name>
    <dbReference type="NCBI Taxonomy" id="2779678"/>
    <lineage>
        <taxon>Bacteria</taxon>
        <taxon>Pseudomonadati</taxon>
        <taxon>Bacteroidota</taxon>
        <taxon>Flavobacteriia</taxon>
        <taxon>Flavobacteriales</taxon>
        <taxon>Weeksellaceae</taxon>
        <taxon>Faecalibacter</taxon>
    </lineage>
</organism>
<sequence length="197" mass="22377">MNKFMKVLKNNTSNILFVSLGIVLLFSTDAKAFLQQSLMKVGFFKPNLENVVTKNIDKDYLDVNLINNRGEVVTLADFKGKVVFINFWATWCPPCIAEMPSIQILHDKFKDDSDVVILTVEIESKKEKAKQFMKRKKLTLPVYYPNSNLPIVLFDGTLPTTVILDKEGNIAHKTLGMADYSGNDIVDFLKEIKAMHE</sequence>
<dbReference type="InterPro" id="IPR036249">
    <property type="entry name" value="Thioredoxin-like_sf"/>
</dbReference>
<evidence type="ECO:0000313" key="2">
    <source>
        <dbReference type="EMBL" id="MBF0597328.1"/>
    </source>
</evidence>